<dbReference type="AlphaFoldDB" id="A0A9D1GA81"/>
<reference evidence="1" key="2">
    <citation type="journal article" date="2021" name="PeerJ">
        <title>Extensive microbial diversity within the chicken gut microbiome revealed by metagenomics and culture.</title>
        <authorList>
            <person name="Gilroy R."/>
            <person name="Ravi A."/>
            <person name="Getino M."/>
            <person name="Pursley I."/>
            <person name="Horton D.L."/>
            <person name="Alikhan N.F."/>
            <person name="Baker D."/>
            <person name="Gharbi K."/>
            <person name="Hall N."/>
            <person name="Watson M."/>
            <person name="Adriaenssens E.M."/>
            <person name="Foster-Nyarko E."/>
            <person name="Jarju S."/>
            <person name="Secka A."/>
            <person name="Antonio M."/>
            <person name="Oren A."/>
            <person name="Chaudhuri R.R."/>
            <person name="La Ragione R."/>
            <person name="Hildebrand F."/>
            <person name="Pallen M.J."/>
        </authorList>
    </citation>
    <scope>NUCLEOTIDE SEQUENCE</scope>
    <source>
        <strain evidence="1">CHK195-26880</strain>
    </source>
</reference>
<evidence type="ECO:0000313" key="2">
    <source>
        <dbReference type="Proteomes" id="UP000886833"/>
    </source>
</evidence>
<dbReference type="EMBL" id="DVKQ01000027">
    <property type="protein sequence ID" value="HIT37263.1"/>
    <property type="molecule type" value="Genomic_DNA"/>
</dbReference>
<protein>
    <submittedName>
        <fullName evidence="1">Uncharacterized protein</fullName>
    </submittedName>
</protein>
<sequence length="267" mass="30999">METVIDEKELFNNNIEFINISKRLLTSDYDVFDLNLKRLIHYIDDNKLISDFINSCVNQDDHFNAAEDVNKVVAGYGSNIFNNYVEEEKEISYIYQILKYITSNNISYRKYSISYSSTKQFQDQIDGFNNKIILPFINAINDNFQKKYFEMKYEKDKASNVIINSEQVVIAKNTSNITLVKNNYNELNDIINKIKNHITDVNDREVQEDIMDNVLGIKEEINKGSIKKGRIKAFMNALNVTLTKINDVTELSTSIIKLIKYASSFIN</sequence>
<comment type="caution">
    <text evidence="1">The sequence shown here is derived from an EMBL/GenBank/DDBJ whole genome shotgun (WGS) entry which is preliminary data.</text>
</comment>
<reference evidence="1" key="1">
    <citation type="submission" date="2020-10" db="EMBL/GenBank/DDBJ databases">
        <authorList>
            <person name="Gilroy R."/>
        </authorList>
    </citation>
    <scope>NUCLEOTIDE SEQUENCE</scope>
    <source>
        <strain evidence="1">CHK195-26880</strain>
    </source>
</reference>
<gene>
    <name evidence="1" type="ORF">IAB59_02135</name>
</gene>
<proteinExistence type="predicted"/>
<name>A0A9D1GA81_9FIRM</name>
<evidence type="ECO:0000313" key="1">
    <source>
        <dbReference type="EMBL" id="HIT37263.1"/>
    </source>
</evidence>
<accession>A0A9D1GA81</accession>
<organism evidence="1 2">
    <name type="scientific">Candidatus Onthousia faecipullorum</name>
    <dbReference type="NCBI Taxonomy" id="2840887"/>
    <lineage>
        <taxon>Bacteria</taxon>
        <taxon>Bacillati</taxon>
        <taxon>Bacillota</taxon>
        <taxon>Bacilli</taxon>
        <taxon>Candidatus Onthousia</taxon>
    </lineage>
</organism>
<dbReference type="Proteomes" id="UP000886833">
    <property type="component" value="Unassembled WGS sequence"/>
</dbReference>